<keyword evidence="3" id="KW-1185">Reference proteome</keyword>
<dbReference type="InterPro" id="IPR052411">
    <property type="entry name" value="c-mor_Regulatory_Protein"/>
</dbReference>
<dbReference type="RefSeq" id="WP_256611510.1">
    <property type="nucleotide sequence ID" value="NZ_JANIBM010000019.1"/>
</dbReference>
<evidence type="ECO:0000313" key="3">
    <source>
        <dbReference type="Proteomes" id="UP001524569"/>
    </source>
</evidence>
<accession>A0ABT1UJ03</accession>
<dbReference type="PANTHER" id="PTHR37812:SF1">
    <property type="entry name" value="MU-LIKE PROPHAGE FLUMU PROTEIN C"/>
    <property type="match status" value="1"/>
</dbReference>
<gene>
    <name evidence="2" type="ORF">NP603_13940</name>
</gene>
<reference evidence="2 3" key="1">
    <citation type="submission" date="2022-07" db="EMBL/GenBank/DDBJ databases">
        <title>Methylomonas rivi sp. nov., Methylomonas rosea sp. nov., Methylomonas aureus sp. nov. and Methylomonas subterranea sp. nov., four novel methanotrophs isolated from a freshwater creek and the deep terrestrial subsurface.</title>
        <authorList>
            <person name="Abin C."/>
            <person name="Sankaranarayanan K."/>
            <person name="Garner C."/>
            <person name="Sindelar R."/>
            <person name="Kotary K."/>
            <person name="Garner R."/>
            <person name="Barclay S."/>
            <person name="Lawson P."/>
            <person name="Krumholz L."/>
        </authorList>
    </citation>
    <scope>NUCLEOTIDE SEQUENCE [LARGE SCALE GENOMIC DNA]</scope>
    <source>
        <strain evidence="2 3">SURF-1</strain>
    </source>
</reference>
<feature type="non-terminal residue" evidence="2">
    <location>
        <position position="1"/>
    </location>
</feature>
<dbReference type="Proteomes" id="UP001524569">
    <property type="component" value="Unassembled WGS sequence"/>
</dbReference>
<dbReference type="Pfam" id="PF08765">
    <property type="entry name" value="Mor"/>
    <property type="match status" value="1"/>
</dbReference>
<evidence type="ECO:0000259" key="1">
    <source>
        <dbReference type="Pfam" id="PF08765"/>
    </source>
</evidence>
<dbReference type="SUPFAM" id="SSF46689">
    <property type="entry name" value="Homeodomain-like"/>
    <property type="match status" value="1"/>
</dbReference>
<proteinExistence type="predicted"/>
<evidence type="ECO:0000313" key="2">
    <source>
        <dbReference type="EMBL" id="MCQ8182219.1"/>
    </source>
</evidence>
<comment type="caution">
    <text evidence="2">The sequence shown here is derived from an EMBL/GenBank/DDBJ whole genome shotgun (WGS) entry which is preliminary data.</text>
</comment>
<protein>
    <recommendedName>
        <fullName evidence="1">Mor transcription activator domain-containing protein</fullName>
    </recommendedName>
</protein>
<dbReference type="InterPro" id="IPR014875">
    <property type="entry name" value="Mor_transcription_activator"/>
</dbReference>
<dbReference type="PANTHER" id="PTHR37812">
    <property type="entry name" value="MU-LIKE PROPHAGE FLUMU PROTEIN C"/>
    <property type="match status" value="1"/>
</dbReference>
<name>A0ABT1UJ03_9GAMM</name>
<organism evidence="2 3">
    <name type="scientific">Methylomonas aurea</name>
    <dbReference type="NCBI Taxonomy" id="2952224"/>
    <lineage>
        <taxon>Bacteria</taxon>
        <taxon>Pseudomonadati</taxon>
        <taxon>Pseudomonadota</taxon>
        <taxon>Gammaproteobacteria</taxon>
        <taxon>Methylococcales</taxon>
        <taxon>Methylococcaceae</taxon>
        <taxon>Methylomonas</taxon>
    </lineage>
</organism>
<dbReference type="EMBL" id="JANIBM010000019">
    <property type="protein sequence ID" value="MCQ8182219.1"/>
    <property type="molecule type" value="Genomic_DNA"/>
</dbReference>
<sequence length="189" mass="21277">GRRGMITAAEVLFALEQRVYQTVRSVHSERIALAAAKAVVKCLMFHFRQRHLYIPVTQNADLRKRNEAIWAAFNGRNHGELALQYRLTLQQIYAIVKTMRRVSASKYQTQLFDDPGAVGDERPFLLVVLEDYMPADLQRAGLTADAAKTLSGDIAQYLIDHYPGIQIFIHDDVLKRGGGESADLFDEAS</sequence>
<dbReference type="InterPro" id="IPR009057">
    <property type="entry name" value="Homeodomain-like_sf"/>
</dbReference>
<feature type="domain" description="Mor transcription activator" evidence="1">
    <location>
        <begin position="10"/>
        <end position="111"/>
    </location>
</feature>
<dbReference type="Gene3D" id="1.10.10.60">
    <property type="entry name" value="Homeodomain-like"/>
    <property type="match status" value="1"/>
</dbReference>